<dbReference type="InterPro" id="IPR018121">
    <property type="entry name" value="7-in-absentia-prot_TRAF-dom"/>
</dbReference>
<dbReference type="RefSeq" id="XP_040563456.1">
    <property type="nucleotide sequence ID" value="XM_040707522.2"/>
</dbReference>
<dbReference type="OrthoDB" id="10461029at2759"/>
<accession>A0A0K2TNF5</accession>
<protein>
    <recommendedName>
        <fullName evidence="5">Seven-in-absentia protein TRAF-like domain-containing protein</fullName>
    </recommendedName>
</protein>
<dbReference type="OMA" id="RERVWDY"/>
<sequence length="279" mass="32082">MSEKYNTIGAPMTQLPRPTASANFSRVQSSLSSIHNGNNIPFHDCYHNSSLTNLRDTKDLGGSIIKTGPSTCLHICTMSKEDLGHTKDHKFSQGATLSCPFLQCGFKNSQFNFPGRFPSDFLLNHLHSNHKHRRFNGDYLDLTMIVPQVEVIGDHQKRISTGNLSGSLSNANTSSTTQTWPFIEIYSHKRYFYLEAQSYNMDGYHPELFLWLWFLGTESEEIHYRYQLNVVHGKSEYTYKGPVTSMMKAAHEIRNEGRCLVIRERVWDYMSYKLKITKH</sequence>
<dbReference type="GeneID" id="121113674"/>
<reference evidence="6" key="1">
    <citation type="submission" date="2014-05" db="EMBL/GenBank/DDBJ databases">
        <authorList>
            <person name="Chronopoulou M."/>
        </authorList>
    </citation>
    <scope>NUCLEOTIDE SEQUENCE</scope>
    <source>
        <tissue evidence="6">Whole organism</tissue>
    </source>
</reference>
<proteinExistence type="inferred from homology"/>
<evidence type="ECO:0000313" key="6">
    <source>
        <dbReference type="EMBL" id="CDW27494.1"/>
    </source>
</evidence>
<dbReference type="Gene3D" id="2.60.210.10">
    <property type="entry name" value="Apoptosis, Tumor Necrosis Factor Receptor Associated Protein 2, Chain A"/>
    <property type="match status" value="1"/>
</dbReference>
<evidence type="ECO:0000256" key="3">
    <source>
        <dbReference type="ARBA" id="ARBA00022771"/>
    </source>
</evidence>
<comment type="similarity">
    <text evidence="1">Belongs to the SINA (Seven in absentia) family.</text>
</comment>
<organism evidence="6">
    <name type="scientific">Lepeophtheirus salmonis</name>
    <name type="common">Salmon louse</name>
    <name type="synonym">Caligus salmonis</name>
    <dbReference type="NCBI Taxonomy" id="72036"/>
    <lineage>
        <taxon>Eukaryota</taxon>
        <taxon>Metazoa</taxon>
        <taxon>Ecdysozoa</taxon>
        <taxon>Arthropoda</taxon>
        <taxon>Crustacea</taxon>
        <taxon>Multicrustacea</taxon>
        <taxon>Hexanauplia</taxon>
        <taxon>Copepoda</taxon>
        <taxon>Siphonostomatoida</taxon>
        <taxon>Caligidae</taxon>
        <taxon>Lepeophtheirus</taxon>
    </lineage>
</organism>
<dbReference type="KEGG" id="lsm:121113674"/>
<evidence type="ECO:0000256" key="1">
    <source>
        <dbReference type="ARBA" id="ARBA00009119"/>
    </source>
</evidence>
<dbReference type="GO" id="GO:0008270">
    <property type="term" value="F:zinc ion binding"/>
    <property type="evidence" value="ECO:0007669"/>
    <property type="project" value="UniProtKB-KW"/>
</dbReference>
<feature type="domain" description="Seven-in-absentia protein TRAF-like" evidence="5">
    <location>
        <begin position="188"/>
        <end position="268"/>
    </location>
</feature>
<keyword evidence="2" id="KW-0479">Metal-binding</keyword>
<dbReference type="GO" id="GO:0006511">
    <property type="term" value="P:ubiquitin-dependent protein catabolic process"/>
    <property type="evidence" value="ECO:0007669"/>
    <property type="project" value="InterPro"/>
</dbReference>
<dbReference type="EMBL" id="HACA01010133">
    <property type="protein sequence ID" value="CDW27494.1"/>
    <property type="molecule type" value="Transcribed_RNA"/>
</dbReference>
<dbReference type="GO" id="GO:0005737">
    <property type="term" value="C:cytoplasm"/>
    <property type="evidence" value="ECO:0007669"/>
    <property type="project" value="InterPro"/>
</dbReference>
<name>A0A0K2TNF5_LEPSM</name>
<evidence type="ECO:0000259" key="5">
    <source>
        <dbReference type="Pfam" id="PF03145"/>
    </source>
</evidence>
<evidence type="ECO:0000256" key="4">
    <source>
        <dbReference type="ARBA" id="ARBA00022833"/>
    </source>
</evidence>
<evidence type="ECO:0000256" key="2">
    <source>
        <dbReference type="ARBA" id="ARBA00022723"/>
    </source>
</evidence>
<dbReference type="Pfam" id="PF03145">
    <property type="entry name" value="Sina_TRAF"/>
    <property type="match status" value="1"/>
</dbReference>
<keyword evidence="4" id="KW-0862">Zinc</keyword>
<dbReference type="AlphaFoldDB" id="A0A0K2TNF5"/>
<keyword evidence="3" id="KW-0863">Zinc-finger</keyword>
<dbReference type="InterPro" id="IPR008974">
    <property type="entry name" value="TRAF-like"/>
</dbReference>